<dbReference type="InterPro" id="IPR038678">
    <property type="entry name" value="Spondin_N_sf"/>
</dbReference>
<proteinExistence type="predicted"/>
<dbReference type="STRING" id="1544798.LH29_03655"/>
<accession>A0A0D8JFG7</accession>
<dbReference type="NCBIfam" id="NF038123">
    <property type="entry name" value="NF038123_dom"/>
    <property type="match status" value="2"/>
</dbReference>
<evidence type="ECO:0000313" key="2">
    <source>
        <dbReference type="Proteomes" id="UP000032544"/>
    </source>
</evidence>
<evidence type="ECO:0000313" key="1">
    <source>
        <dbReference type="EMBL" id="KJF44578.1"/>
    </source>
</evidence>
<dbReference type="InterPro" id="IPR009465">
    <property type="entry name" value="Spondin_N"/>
</dbReference>
<comment type="caution">
    <text evidence="1">The sequence shown here is derived from an EMBL/GenBank/DDBJ whole genome shotgun (WGS) entry which is preliminary data.</text>
</comment>
<dbReference type="Proteomes" id="UP000032544">
    <property type="component" value="Unassembled WGS sequence"/>
</dbReference>
<name>A0A0D8JFG7_9BACT</name>
<gene>
    <name evidence="1" type="ORF">LH29_03655</name>
</gene>
<evidence type="ECO:0008006" key="3">
    <source>
        <dbReference type="Google" id="ProtNLM"/>
    </source>
</evidence>
<sequence length="411" mass="44063">MKALKFTMVAALAVFLFTSCEKDEMMEPETKSGMLPDVVPAKMYTITVENVSVPYHYFEAGAEFGVTGGDAAPPAHPGETITVHFHAGPSHKLSFASMYGASNDWFYAPGDDGIELFPGGTALEGDITSMIYLWDAGTEVDGSTTDEVESNPVGMVSTTEENIQVLLEYNGESMFTLTINVLPGSATPLSPTAWVVHSMDQHPIFMNGELDYGMGLEALAETGNAGPLGEYLEMHSGYVSPVAPVLWAVHAKDEMPIFTNNTADRGEGLELLAETGNPGDLAASLIGMGYHAGAYAVPDGKNSAGPLFPGDTYTFSIDAQPNQYLSIASMLGNSNDIFFAFGDSGIKLNFGNDAQDITDEIMLWDAGTEVNEYPGTKSMDEDEGGVVRLLDDGFMYPDVDKIIKVTIRKSK</sequence>
<dbReference type="AlphaFoldDB" id="A0A0D8JFG7"/>
<keyword evidence="2" id="KW-1185">Reference proteome</keyword>
<protein>
    <recommendedName>
        <fullName evidence="3">Spondin domain-containing protein</fullName>
    </recommendedName>
</protein>
<dbReference type="OrthoDB" id="1013900at2"/>
<dbReference type="PATRIC" id="fig|1544798.3.peg.750"/>
<dbReference type="RefSeq" id="WP_045026123.1">
    <property type="nucleotide sequence ID" value="NZ_JRHC01000001.1"/>
</dbReference>
<organism evidence="1 2">
    <name type="scientific">Draconibacterium sediminis</name>
    <dbReference type="NCBI Taxonomy" id="1544798"/>
    <lineage>
        <taxon>Bacteria</taxon>
        <taxon>Pseudomonadati</taxon>
        <taxon>Bacteroidota</taxon>
        <taxon>Bacteroidia</taxon>
        <taxon>Marinilabiliales</taxon>
        <taxon>Prolixibacteraceae</taxon>
        <taxon>Draconibacterium</taxon>
    </lineage>
</organism>
<dbReference type="EMBL" id="JRHC01000001">
    <property type="protein sequence ID" value="KJF44578.1"/>
    <property type="molecule type" value="Genomic_DNA"/>
</dbReference>
<reference evidence="1 2" key="1">
    <citation type="submission" date="2014-09" db="EMBL/GenBank/DDBJ databases">
        <title>Draft Genome Sequence of Draconibacterium sp. JN14CK-3.</title>
        <authorList>
            <person name="Dong C."/>
            <person name="Lai Q."/>
            <person name="Shao Z."/>
        </authorList>
    </citation>
    <scope>NUCLEOTIDE SEQUENCE [LARGE SCALE GENOMIC DNA]</scope>
    <source>
        <strain evidence="1 2">JN14CK-3</strain>
    </source>
</reference>
<dbReference type="Gene3D" id="2.60.40.2130">
    <property type="entry name" value="F-spondin domain"/>
    <property type="match status" value="2"/>
</dbReference>
<dbReference type="PROSITE" id="PS51257">
    <property type="entry name" value="PROKAR_LIPOPROTEIN"/>
    <property type="match status" value="1"/>
</dbReference>